<comment type="caution">
    <text evidence="1">The sequence shown here is derived from an EMBL/GenBank/DDBJ whole genome shotgun (WGS) entry which is preliminary data.</text>
</comment>
<proteinExistence type="predicted"/>
<gene>
    <name evidence="1" type="ORF">QFC24_004163</name>
</gene>
<accession>A0ACC2XH22</accession>
<evidence type="ECO:0000313" key="2">
    <source>
        <dbReference type="Proteomes" id="UP001234202"/>
    </source>
</evidence>
<dbReference type="EMBL" id="JASBWV010000014">
    <property type="protein sequence ID" value="KAJ9122734.1"/>
    <property type="molecule type" value="Genomic_DNA"/>
</dbReference>
<dbReference type="Proteomes" id="UP001234202">
    <property type="component" value="Unassembled WGS sequence"/>
</dbReference>
<protein>
    <submittedName>
        <fullName evidence="1">Uncharacterized protein</fullName>
    </submittedName>
</protein>
<sequence>MEDVSTALAVPGQRPSMPVTIRLNDDMKELHVSDGHRSEKRKGSYIVVSGGTAANDFVQAFGRDCAFVLPVSDDGGSSSEILRCLGGPSIGDIRSRLIRLIPVPANGVTDLDYDKERLKGIEAAHDLFAQRFPASCTERQAKDMWGDIIEGKSDLWKGIPEDRREAMRGESIRVCLGVQLDVVLTLCIAFFVHFNNLILRRAHKHFSFKNCSLGNVFLAAARDMLGGLPGAIFMFKAVTDSQGTAQVMPVIVTNRDETTTDSDSSTITDGTDVTSSGFETRSESDTSFRPQRALPGSPWRDPLRLSEGEKTDNERMDADVLGQSLRSIARKTRKKYKRALKRPVDEEETGGNALYVKGSQEVPLESRIESEWKGGQSSLSSSSSKGVIGLFYIENAYGHEIFPDPNTEMIKQLKQKETLAIGITVIKVPASAGSKFSKETVEWAMCQL</sequence>
<reference evidence="1" key="1">
    <citation type="submission" date="2023-04" db="EMBL/GenBank/DDBJ databases">
        <title>Draft Genome sequencing of Naganishia species isolated from polar environments using Oxford Nanopore Technology.</title>
        <authorList>
            <person name="Leo P."/>
            <person name="Venkateswaran K."/>
        </authorList>
    </citation>
    <scope>NUCLEOTIDE SEQUENCE</scope>
    <source>
        <strain evidence="1">DBVPG 5303</strain>
    </source>
</reference>
<organism evidence="1 2">
    <name type="scientific">Naganishia onofrii</name>
    <dbReference type="NCBI Taxonomy" id="1851511"/>
    <lineage>
        <taxon>Eukaryota</taxon>
        <taxon>Fungi</taxon>
        <taxon>Dikarya</taxon>
        <taxon>Basidiomycota</taxon>
        <taxon>Agaricomycotina</taxon>
        <taxon>Tremellomycetes</taxon>
        <taxon>Filobasidiales</taxon>
        <taxon>Filobasidiaceae</taxon>
        <taxon>Naganishia</taxon>
    </lineage>
</organism>
<keyword evidence="2" id="KW-1185">Reference proteome</keyword>
<evidence type="ECO:0000313" key="1">
    <source>
        <dbReference type="EMBL" id="KAJ9122734.1"/>
    </source>
</evidence>
<name>A0ACC2XH22_9TREE</name>